<evidence type="ECO:0000256" key="12">
    <source>
        <dbReference type="SAM" id="MobiDB-lite"/>
    </source>
</evidence>
<feature type="compositionally biased region" description="Basic and acidic residues" evidence="12">
    <location>
        <begin position="550"/>
        <end position="559"/>
    </location>
</feature>
<evidence type="ECO:0000256" key="8">
    <source>
        <dbReference type="ARBA" id="ARBA00022990"/>
    </source>
</evidence>
<organism evidence="16">
    <name type="scientific">Darwinula stevensoni</name>
    <dbReference type="NCBI Taxonomy" id="69355"/>
    <lineage>
        <taxon>Eukaryota</taxon>
        <taxon>Metazoa</taxon>
        <taxon>Ecdysozoa</taxon>
        <taxon>Arthropoda</taxon>
        <taxon>Crustacea</taxon>
        <taxon>Oligostraca</taxon>
        <taxon>Ostracoda</taxon>
        <taxon>Podocopa</taxon>
        <taxon>Podocopida</taxon>
        <taxon>Darwinulocopina</taxon>
        <taxon>Darwinuloidea</taxon>
        <taxon>Darwinulidae</taxon>
        <taxon>Darwinula</taxon>
    </lineage>
</organism>
<keyword evidence="5" id="KW-0863">Zinc-finger</keyword>
<dbReference type="GO" id="GO:0003682">
    <property type="term" value="F:chromatin binding"/>
    <property type="evidence" value="ECO:0007669"/>
    <property type="project" value="InterPro"/>
</dbReference>
<feature type="compositionally biased region" description="Basic and acidic residues" evidence="12">
    <location>
        <begin position="1000"/>
        <end position="1024"/>
    </location>
</feature>
<dbReference type="GO" id="GO:0005634">
    <property type="term" value="C:nucleus"/>
    <property type="evidence" value="ECO:0007669"/>
    <property type="project" value="UniProtKB-SubCell"/>
</dbReference>
<dbReference type="Gene3D" id="4.10.1240.50">
    <property type="match status" value="1"/>
</dbReference>
<feature type="domain" description="BAH" evidence="13">
    <location>
        <begin position="96"/>
        <end position="233"/>
    </location>
</feature>
<dbReference type="FunFam" id="1.10.10.60:FF:000052">
    <property type="entry name" value="Arginine-glutamic acid dipeptide (RE) repeats"/>
    <property type="match status" value="1"/>
</dbReference>
<evidence type="ECO:0000256" key="9">
    <source>
        <dbReference type="ARBA" id="ARBA00023015"/>
    </source>
</evidence>
<feature type="region of interest" description="Disordered" evidence="12">
    <location>
        <begin position="931"/>
        <end position="968"/>
    </location>
</feature>
<evidence type="ECO:0000256" key="7">
    <source>
        <dbReference type="ARBA" id="ARBA00022843"/>
    </source>
</evidence>
<feature type="compositionally biased region" description="Basic and acidic residues" evidence="12">
    <location>
        <begin position="959"/>
        <end position="968"/>
    </location>
</feature>
<evidence type="ECO:0000313" key="17">
    <source>
        <dbReference type="Proteomes" id="UP000677054"/>
    </source>
</evidence>
<dbReference type="Pfam" id="PF00320">
    <property type="entry name" value="GATA"/>
    <property type="match status" value="1"/>
</dbReference>
<protein>
    <recommendedName>
        <fullName evidence="18">Arginine-glutamic acid dipeptide repeats protein</fullName>
    </recommendedName>
</protein>
<feature type="domain" description="SANT" evidence="15">
    <location>
        <begin position="344"/>
        <end position="396"/>
    </location>
</feature>
<comment type="subcellular location">
    <subcellularLocation>
        <location evidence="1">Nucleus</location>
    </subcellularLocation>
</comment>
<feature type="region of interest" description="Disordered" evidence="12">
    <location>
        <begin position="412"/>
        <end position="449"/>
    </location>
</feature>
<dbReference type="EMBL" id="CAJPEV010003817">
    <property type="protein sequence ID" value="CAG0900596.1"/>
    <property type="molecule type" value="Genomic_DNA"/>
</dbReference>
<dbReference type="Gene3D" id="1.10.10.60">
    <property type="entry name" value="Homeodomain-like"/>
    <property type="match status" value="1"/>
</dbReference>
<evidence type="ECO:0008006" key="18">
    <source>
        <dbReference type="Google" id="ProtNLM"/>
    </source>
</evidence>
<feature type="domain" description="ELM2" evidence="14">
    <location>
        <begin position="234"/>
        <end position="340"/>
    </location>
</feature>
<dbReference type="Proteomes" id="UP000677054">
    <property type="component" value="Unassembled WGS sequence"/>
</dbReference>
<feature type="region of interest" description="Disordered" evidence="12">
    <location>
        <begin position="847"/>
        <end position="918"/>
    </location>
</feature>
<dbReference type="PANTHER" id="PTHR13859">
    <property type="entry name" value="ATROPHIN-RELATED"/>
    <property type="match status" value="1"/>
</dbReference>
<keyword evidence="11" id="KW-0539">Nucleus</keyword>
<feature type="region of interest" description="Disordered" evidence="12">
    <location>
        <begin position="998"/>
        <end position="1047"/>
    </location>
</feature>
<keyword evidence="3" id="KW-0597">Phosphoprotein</keyword>
<feature type="region of interest" description="Disordered" evidence="12">
    <location>
        <begin position="491"/>
        <end position="703"/>
    </location>
</feature>
<dbReference type="EMBL" id="LR903334">
    <property type="protein sequence ID" value="CAD7251774.1"/>
    <property type="molecule type" value="Genomic_DNA"/>
</dbReference>
<dbReference type="InterPro" id="IPR017884">
    <property type="entry name" value="SANT_dom"/>
</dbReference>
<dbReference type="CDD" id="cd11661">
    <property type="entry name" value="SANT_MTA3_like"/>
    <property type="match status" value="1"/>
</dbReference>
<dbReference type="SMART" id="SM00439">
    <property type="entry name" value="BAH"/>
    <property type="match status" value="1"/>
</dbReference>
<dbReference type="PROSITE" id="PS51038">
    <property type="entry name" value="BAH"/>
    <property type="match status" value="1"/>
</dbReference>
<keyword evidence="4" id="KW-0479">Metal-binding</keyword>
<sequence>MITVDGADGGKKAAEGDRGSRKRCTRGGKNSTTNNHHSSPSKNDSSANREETVDGEGVIVEDVVMHVAGRKGPLRGNVWKSSDGEYIQYKCVDDGVIYRPGDAVYIESQHSDQPYFISSIQDFKKSKRDHLMVHIKWFYRPSEVPETVYQLLVQDRNTEHHWESKISKDPVVRSRELFISDAADTYPVSVLRGVCRVFHLADIAAVKGFSPIPDSFFYVLGYNPETRRLASTQGEIRVGPSHQARLPELRAGVTPGQMPEKCEDREEPKWRSGLTGDGDLLMYLRAARSMAAFAGMCDGGSPDDGCFAASRDDTTINALDVLHQSRYDPGKALQALVKCPVPKGIDKKWTDEETKRFVKGLRQFGKDFFRIRIEFLPHKETADLVEFYYLWKKTPGAKSSRPHRRQRIQNTLKRIRANRTNKNQKDEADMSSASEEDNESEDSDSRDGNGYRCKHCLITESRDWHHAGKDKILLCSDCRLHFKKYGELPLTKDQEKSEGDTENDGDLGPPTPPPADFLFRPVKEDDSPLAKSDNGNHKEQSGSSDSPSDSEPKDEKSPEESGSSQSTSPTLGHTPSKEMESVPPKGTKRSIDNSPAESLEEYPKKKKPNESDEVDEPVVPEMKNLSQEGDRESMIIAPQPAVISKADDKLMSPGPQSLDMKSSGTPASPKFSAAAIQADLSSPSDVKAEEPPPPVTTSSLSTPSIMTPLHVQTSGSVIHTVASVKVEQVSPSIGSSTNRDVLATMASDMKCLPVKREYSEASSVGMKPVIPIPSPINAFPPLSTTTTPTSSAHAPITYPSLGIPPPHHGPHFFPPPSSLAYHTPYSLYGYPYPYAYTPYMPTPKIPPVPSAPPAPSKESPRPSSALGEVKSPAQQRPGDRTLATNRTAVPQRPGSSLHHPSSQPLPPTTNMSKTSALPHAPARDIKEFVAPETHDGGGEDDEDIASPAQQIPRGPSPEPKVEDSECHRSESAIFLRHWNRGEGNSCARTDLTFKPVPDSKLARKREERLRRQAEKEKEEREKAAFQKSQMGAGEKRETPKPSMHGGPIESITSPAFDRFRAQGPFPPDTPALRQLSEYARPHGSGGFSPGGTLPPRTMGSIPHPGIDPLLHLQLATSHSLYSDRARPGVNSMTLHEIWIGRAELEQMEREKREREIREMQERELRDRLKDPHWLEMCRSRGLIPHGAGVPGPLPSPSPLPFYPPGVNVPAQLERERLERMGLSPSYHELLSSSMMGGLSPERFQALAGDPLMRLQMSGLSPVEMHAHAHAHTHAHAHAHTHLHLHGAGGSAPGLPDVSPGFPHVPRSTAGGSFPPPRPGMGLPPHRDPAAASPLPLLRPYDEHLQLAQQLSAHEQFQRQLLLEREVRFPPGGPPPHLSHVSLMVQHEEFLRQRDREMKVRALEEAARGGRPP</sequence>
<dbReference type="InterPro" id="IPR000949">
    <property type="entry name" value="ELM2_dom"/>
</dbReference>
<evidence type="ECO:0000256" key="4">
    <source>
        <dbReference type="ARBA" id="ARBA00022723"/>
    </source>
</evidence>
<evidence type="ECO:0000256" key="6">
    <source>
        <dbReference type="ARBA" id="ARBA00022833"/>
    </source>
</evidence>
<dbReference type="Gene3D" id="2.30.30.490">
    <property type="match status" value="1"/>
</dbReference>
<feature type="region of interest" description="Disordered" evidence="12">
    <location>
        <begin position="1267"/>
        <end position="1324"/>
    </location>
</feature>
<accession>A0A7R9FR19</accession>
<dbReference type="Pfam" id="PF01448">
    <property type="entry name" value="ELM2"/>
    <property type="match status" value="1"/>
</dbReference>
<dbReference type="SUPFAM" id="SSF46689">
    <property type="entry name" value="Homeodomain-like"/>
    <property type="match status" value="1"/>
</dbReference>
<keyword evidence="7" id="KW-0832">Ubl conjugation</keyword>
<proteinExistence type="predicted"/>
<evidence type="ECO:0000259" key="13">
    <source>
        <dbReference type="PROSITE" id="PS51038"/>
    </source>
</evidence>
<evidence type="ECO:0000256" key="11">
    <source>
        <dbReference type="ARBA" id="ARBA00023242"/>
    </source>
</evidence>
<keyword evidence="9" id="KW-0805">Transcription regulation</keyword>
<dbReference type="SMART" id="SM00717">
    <property type="entry name" value="SANT"/>
    <property type="match status" value="1"/>
</dbReference>
<dbReference type="FunFam" id="4.10.1240.50:FF:000004">
    <property type="entry name" value="arginine-glutamic acid dipeptide repeats protein-like"/>
    <property type="match status" value="1"/>
</dbReference>
<gene>
    <name evidence="16" type="ORF">DSTB1V02_LOCUS11536</name>
</gene>
<feature type="region of interest" description="Disordered" evidence="12">
    <location>
        <begin position="1"/>
        <end position="55"/>
    </location>
</feature>
<keyword evidence="2" id="KW-1017">Isopeptide bond</keyword>
<dbReference type="InterPro" id="IPR043151">
    <property type="entry name" value="BAH_sf"/>
</dbReference>
<dbReference type="InterPro" id="IPR001005">
    <property type="entry name" value="SANT/Myb"/>
</dbReference>
<dbReference type="SMART" id="SM00401">
    <property type="entry name" value="ZnF_GATA"/>
    <property type="match status" value="1"/>
</dbReference>
<dbReference type="GO" id="GO:0008270">
    <property type="term" value="F:zinc ion binding"/>
    <property type="evidence" value="ECO:0007669"/>
    <property type="project" value="UniProtKB-KW"/>
</dbReference>
<dbReference type="GO" id="GO:0043565">
    <property type="term" value="F:sequence-specific DNA binding"/>
    <property type="evidence" value="ECO:0007669"/>
    <property type="project" value="InterPro"/>
</dbReference>
<evidence type="ECO:0000256" key="3">
    <source>
        <dbReference type="ARBA" id="ARBA00022553"/>
    </source>
</evidence>
<dbReference type="Pfam" id="PF03154">
    <property type="entry name" value="Atrophin-1"/>
    <property type="match status" value="1"/>
</dbReference>
<dbReference type="Pfam" id="PF01426">
    <property type="entry name" value="BAH"/>
    <property type="match status" value="1"/>
</dbReference>
<dbReference type="FunFam" id="2.30.30.490:FF:000023">
    <property type="entry name" value="Egg-laying defective protein 27"/>
    <property type="match status" value="1"/>
</dbReference>
<evidence type="ECO:0000256" key="5">
    <source>
        <dbReference type="ARBA" id="ARBA00022771"/>
    </source>
</evidence>
<dbReference type="GO" id="GO:0003714">
    <property type="term" value="F:transcription corepressor activity"/>
    <property type="evidence" value="ECO:0007669"/>
    <property type="project" value="TreeGrafter"/>
</dbReference>
<evidence type="ECO:0000256" key="2">
    <source>
        <dbReference type="ARBA" id="ARBA00022499"/>
    </source>
</evidence>
<feature type="compositionally biased region" description="Basic and acidic residues" evidence="12">
    <location>
        <begin position="521"/>
        <end position="540"/>
    </location>
</feature>
<dbReference type="PROSITE" id="PS51293">
    <property type="entry name" value="SANT"/>
    <property type="match status" value="1"/>
</dbReference>
<feature type="compositionally biased region" description="Basic residues" evidence="12">
    <location>
        <begin position="1267"/>
        <end position="1284"/>
    </location>
</feature>
<dbReference type="OrthoDB" id="6147534at2759"/>
<dbReference type="InterPro" id="IPR002951">
    <property type="entry name" value="Atrophin-like"/>
</dbReference>
<evidence type="ECO:0000256" key="10">
    <source>
        <dbReference type="ARBA" id="ARBA00023163"/>
    </source>
</evidence>
<evidence type="ECO:0000259" key="15">
    <source>
        <dbReference type="PROSITE" id="PS51293"/>
    </source>
</evidence>
<evidence type="ECO:0000313" key="16">
    <source>
        <dbReference type="EMBL" id="CAD7251774.1"/>
    </source>
</evidence>
<reference evidence="16" key="1">
    <citation type="submission" date="2020-11" db="EMBL/GenBank/DDBJ databases">
        <authorList>
            <person name="Tran Van P."/>
        </authorList>
    </citation>
    <scope>NUCLEOTIDE SEQUENCE</scope>
</reference>
<dbReference type="InterPro" id="IPR001025">
    <property type="entry name" value="BAH_dom"/>
</dbReference>
<dbReference type="PROSITE" id="PS51156">
    <property type="entry name" value="ELM2"/>
    <property type="match status" value="1"/>
</dbReference>
<dbReference type="CDD" id="cd04709">
    <property type="entry name" value="BAH_MTA"/>
    <property type="match status" value="1"/>
</dbReference>
<dbReference type="SUPFAM" id="SSF57716">
    <property type="entry name" value="Glucocorticoid receptor-like (DNA-binding domain)"/>
    <property type="match status" value="1"/>
</dbReference>
<feature type="compositionally biased region" description="Low complexity" evidence="12">
    <location>
        <begin position="29"/>
        <end position="43"/>
    </location>
</feature>
<evidence type="ECO:0000259" key="14">
    <source>
        <dbReference type="PROSITE" id="PS51156"/>
    </source>
</evidence>
<dbReference type="PANTHER" id="PTHR13859:SF11">
    <property type="entry name" value="GRUNGE, ISOFORM J"/>
    <property type="match status" value="1"/>
</dbReference>
<dbReference type="InterPro" id="IPR000679">
    <property type="entry name" value="Znf_GATA"/>
</dbReference>
<dbReference type="InterPro" id="IPR009057">
    <property type="entry name" value="Homeodomain-like_sf"/>
</dbReference>
<keyword evidence="17" id="KW-1185">Reference proteome</keyword>
<dbReference type="CDD" id="cd00202">
    <property type="entry name" value="ZnF_GATA"/>
    <property type="match status" value="1"/>
</dbReference>
<feature type="compositionally biased region" description="Basic and acidic residues" evidence="12">
    <location>
        <begin position="8"/>
        <end position="19"/>
    </location>
</feature>
<keyword evidence="6" id="KW-0862">Zinc</keyword>
<dbReference type="SMART" id="SM01189">
    <property type="entry name" value="ELM2"/>
    <property type="match status" value="1"/>
</dbReference>
<name>A0A7R9FR19_9CRUS</name>
<evidence type="ECO:0000256" key="1">
    <source>
        <dbReference type="ARBA" id="ARBA00004123"/>
    </source>
</evidence>
<feature type="region of interest" description="Disordered" evidence="12">
    <location>
        <begin position="1080"/>
        <end position="1103"/>
    </location>
</feature>
<keyword evidence="8" id="KW-0007">Acetylation</keyword>
<keyword evidence="10" id="KW-0804">Transcription</keyword>
<feature type="compositionally biased region" description="Low complexity" evidence="12">
    <location>
        <begin position="560"/>
        <end position="570"/>
    </location>
</feature>